<evidence type="ECO:0000313" key="3">
    <source>
        <dbReference type="Proteomes" id="UP001226651"/>
    </source>
</evidence>
<sequence length="57" mass="6682">MNKLYILICLFLFASYTSAYFDDKAEKNITSKIEYSQNNSNISAFSRCVWPPCDDDW</sequence>
<accession>A0ABY8YAE5</accession>
<proteinExistence type="predicted"/>
<name>A0ABY8YAE5_9GAMM</name>
<protein>
    <submittedName>
        <fullName evidence="2">Uncharacterized protein</fullName>
    </submittedName>
</protein>
<dbReference type="EMBL" id="CP127389">
    <property type="protein sequence ID" value="WIV89371.1"/>
    <property type="molecule type" value="Genomic_DNA"/>
</dbReference>
<reference evidence="2 3" key="1">
    <citation type="submission" date="2023-06" db="EMBL/GenBank/DDBJ databases">
        <title>Proteus appendicitidis sp. nov., isolated from the appendiceal pus of an appendicitis patient in Yongzhou, China.</title>
        <authorList>
            <person name="Cai X."/>
        </authorList>
    </citation>
    <scope>NUCLEOTIDE SEQUENCE [LARGE SCALE GENOMIC DNA]</scope>
    <source>
        <strain evidence="2 3">HZ0627</strain>
    </source>
</reference>
<evidence type="ECO:0000256" key="1">
    <source>
        <dbReference type="SAM" id="SignalP"/>
    </source>
</evidence>
<feature type="signal peptide" evidence="1">
    <location>
        <begin position="1"/>
        <end position="19"/>
    </location>
</feature>
<keyword evidence="1" id="KW-0732">Signal</keyword>
<keyword evidence="3" id="KW-1185">Reference proteome</keyword>
<dbReference type="RefSeq" id="WP_285805494.1">
    <property type="nucleotide sequence ID" value="NZ_CP127389.1"/>
</dbReference>
<dbReference type="Proteomes" id="UP001226651">
    <property type="component" value="Chromosome"/>
</dbReference>
<gene>
    <name evidence="2" type="ORF">QQS39_04960</name>
</gene>
<feature type="chain" id="PRO_5045741069" evidence="1">
    <location>
        <begin position="20"/>
        <end position="57"/>
    </location>
</feature>
<evidence type="ECO:0000313" key="2">
    <source>
        <dbReference type="EMBL" id="WIV89371.1"/>
    </source>
</evidence>
<organism evidence="2 3">
    <name type="scientific">Proteus appendicitidis</name>
    <dbReference type="NCBI Taxonomy" id="3034648"/>
    <lineage>
        <taxon>Bacteria</taxon>
        <taxon>Pseudomonadati</taxon>
        <taxon>Pseudomonadota</taxon>
        <taxon>Gammaproteobacteria</taxon>
        <taxon>Enterobacterales</taxon>
        <taxon>Morganellaceae</taxon>
        <taxon>Proteus</taxon>
    </lineage>
</organism>